<dbReference type="GO" id="GO:0009097">
    <property type="term" value="P:isoleucine biosynthetic process"/>
    <property type="evidence" value="ECO:0007669"/>
    <property type="project" value="TreeGrafter"/>
</dbReference>
<dbReference type="PROSITE" id="PS00165">
    <property type="entry name" value="DEHYDRATASE_SER_THR"/>
    <property type="match status" value="1"/>
</dbReference>
<comment type="caution">
    <text evidence="6">The sequence shown here is derived from an EMBL/GenBank/DDBJ whole genome shotgun (WGS) entry which is preliminary data.</text>
</comment>
<dbReference type="SUPFAM" id="SSF53686">
    <property type="entry name" value="Tryptophan synthase beta subunit-like PLP-dependent enzymes"/>
    <property type="match status" value="1"/>
</dbReference>
<dbReference type="InterPro" id="IPR014333">
    <property type="entry name" value="Ectoine_EutB"/>
</dbReference>
<dbReference type="PANTHER" id="PTHR48078">
    <property type="entry name" value="THREONINE DEHYDRATASE, MITOCHONDRIAL-RELATED"/>
    <property type="match status" value="1"/>
</dbReference>
<organism evidence="6 7">
    <name type="scientific">Aurantimonas manganoxydans (strain ATCC BAA-1229 / DSM 21871 / SI85-9A1)</name>
    <dbReference type="NCBI Taxonomy" id="287752"/>
    <lineage>
        <taxon>Bacteria</taxon>
        <taxon>Pseudomonadati</taxon>
        <taxon>Pseudomonadota</taxon>
        <taxon>Alphaproteobacteria</taxon>
        <taxon>Hyphomicrobiales</taxon>
        <taxon>Aurantimonadaceae</taxon>
        <taxon>Aurantimonas</taxon>
    </lineage>
</organism>
<dbReference type="InterPro" id="IPR001926">
    <property type="entry name" value="TrpB-like_PALP"/>
</dbReference>
<dbReference type="GO" id="GO:0006567">
    <property type="term" value="P:L-threonine catabolic process"/>
    <property type="evidence" value="ECO:0007669"/>
    <property type="project" value="TreeGrafter"/>
</dbReference>
<protein>
    <submittedName>
        <fullName evidence="6">Putative threonine dehydratase</fullName>
    </submittedName>
</protein>
<dbReference type="HOGENOM" id="CLU_021152_4_2_5"/>
<dbReference type="PANTHER" id="PTHR48078:SF6">
    <property type="entry name" value="L-THREONINE DEHYDRATASE CATABOLIC TDCB"/>
    <property type="match status" value="1"/>
</dbReference>
<dbReference type="AlphaFoldDB" id="Q1YN18"/>
<comment type="similarity">
    <text evidence="2">Belongs to the serine/threonine dehydratase family.</text>
</comment>
<dbReference type="OrthoDB" id="9811476at2"/>
<keyword evidence="3" id="KW-0663">Pyridoxal phosphate</keyword>
<proteinExistence type="inferred from homology"/>
<dbReference type="Pfam" id="PF00291">
    <property type="entry name" value="PALP"/>
    <property type="match status" value="1"/>
</dbReference>
<dbReference type="GO" id="GO:0003941">
    <property type="term" value="F:L-serine ammonia-lyase activity"/>
    <property type="evidence" value="ECO:0007669"/>
    <property type="project" value="TreeGrafter"/>
</dbReference>
<evidence type="ECO:0000256" key="2">
    <source>
        <dbReference type="ARBA" id="ARBA00010869"/>
    </source>
</evidence>
<dbReference type="GO" id="GO:0030170">
    <property type="term" value="F:pyridoxal phosphate binding"/>
    <property type="evidence" value="ECO:0007669"/>
    <property type="project" value="InterPro"/>
</dbReference>
<evidence type="ECO:0000259" key="5">
    <source>
        <dbReference type="Pfam" id="PF00291"/>
    </source>
</evidence>
<dbReference type="Proteomes" id="UP000000321">
    <property type="component" value="Unassembled WGS sequence"/>
</dbReference>
<feature type="domain" description="Tryptophan synthase beta chain-like PALP" evidence="5">
    <location>
        <begin position="17"/>
        <end position="306"/>
    </location>
</feature>
<gene>
    <name evidence="6" type="ORF">SI859A1_02027</name>
</gene>
<evidence type="ECO:0000313" key="6">
    <source>
        <dbReference type="EMBL" id="EAS51213.1"/>
    </source>
</evidence>
<dbReference type="NCBIfam" id="NF005680">
    <property type="entry name" value="PRK07476.1"/>
    <property type="match status" value="1"/>
</dbReference>
<dbReference type="InterPro" id="IPR036052">
    <property type="entry name" value="TrpB-like_PALP_sf"/>
</dbReference>
<evidence type="ECO:0000256" key="4">
    <source>
        <dbReference type="ARBA" id="ARBA00023239"/>
    </source>
</evidence>
<dbReference type="Gene3D" id="3.40.50.1100">
    <property type="match status" value="2"/>
</dbReference>
<sequence>MGIVTLTDIEAAARRIEGRIRRTPIDLSPSLSDRLGVPVHLKHEHRQITGAFKLRGATNALLQLTPEQRAKGVTAASTGNHGRALAHAAAAEGVRCIVCMSALVPRNKLDAIAALSAETRIVGRSQDEAQIEVDRLVAEEGMTNVPPFDHPAIVAGQGTIGLEIIADLPDVDTVLVPLSGGGLVAGIAAAVKGLRPEARVIAISMRRGAAMQASLAAGHPVEVEELPTFADSLGGGIGLGNAWTFEAVRHLVDEVVLLDEAEIAAGIRHAYAEEREIVEGGAAVGIAALLAGKVRPNGPTLALLSGRNIDMRLHRAILNGANTLEEAA</sequence>
<dbReference type="GO" id="GO:0006565">
    <property type="term" value="P:L-serine catabolic process"/>
    <property type="evidence" value="ECO:0007669"/>
    <property type="project" value="TreeGrafter"/>
</dbReference>
<comment type="cofactor">
    <cofactor evidence="1">
        <name>pyridoxal 5'-phosphate</name>
        <dbReference type="ChEBI" id="CHEBI:597326"/>
    </cofactor>
</comment>
<evidence type="ECO:0000256" key="1">
    <source>
        <dbReference type="ARBA" id="ARBA00001933"/>
    </source>
</evidence>
<dbReference type="GO" id="GO:0004794">
    <property type="term" value="F:threonine deaminase activity"/>
    <property type="evidence" value="ECO:0007669"/>
    <property type="project" value="TreeGrafter"/>
</dbReference>
<evidence type="ECO:0000313" key="7">
    <source>
        <dbReference type="Proteomes" id="UP000000321"/>
    </source>
</evidence>
<dbReference type="EMBL" id="AAPJ01000001">
    <property type="protein sequence ID" value="EAS51213.1"/>
    <property type="molecule type" value="Genomic_DNA"/>
</dbReference>
<keyword evidence="4" id="KW-0456">Lyase</keyword>
<name>Q1YN18_AURMS</name>
<evidence type="ECO:0000256" key="3">
    <source>
        <dbReference type="ARBA" id="ARBA00022898"/>
    </source>
</evidence>
<keyword evidence="7" id="KW-1185">Reference proteome</keyword>
<reference evidence="6 7" key="1">
    <citation type="journal article" date="2008" name="Appl. Environ. Microbiol.">
        <title>Genomic insights into Mn(II) oxidation by the marine alphaproteobacterium Aurantimonas sp. strain SI85-9A1.</title>
        <authorList>
            <person name="Dick G.J."/>
            <person name="Podell S."/>
            <person name="Johnson H.A."/>
            <person name="Rivera-Espinoza Y."/>
            <person name="Bernier-Latmani R."/>
            <person name="McCarthy J.K."/>
            <person name="Torpey J.W."/>
            <person name="Clement B.G."/>
            <person name="Gaasterland T."/>
            <person name="Tebo B.M."/>
        </authorList>
    </citation>
    <scope>NUCLEOTIDE SEQUENCE [LARGE SCALE GENOMIC DNA]</scope>
    <source>
        <strain evidence="6 7">SI85-9A1</strain>
    </source>
</reference>
<accession>Q1YN18</accession>
<dbReference type="RefSeq" id="WP_009209855.1">
    <property type="nucleotide sequence ID" value="NZ_BBWP01000021.1"/>
</dbReference>
<dbReference type="NCBIfam" id="TIGR02991">
    <property type="entry name" value="ectoine_eutB"/>
    <property type="match status" value="1"/>
</dbReference>
<dbReference type="BioCyc" id="AURANTIMONAS:SI859A1_02027-MONOMER"/>
<dbReference type="CDD" id="cd01562">
    <property type="entry name" value="Thr-dehyd"/>
    <property type="match status" value="1"/>
</dbReference>
<dbReference type="InterPro" id="IPR050147">
    <property type="entry name" value="Ser/Thr_Dehydratase"/>
</dbReference>
<dbReference type="FunFam" id="3.40.50.1100:FF:000005">
    <property type="entry name" value="Threonine dehydratase catabolic"/>
    <property type="match status" value="1"/>
</dbReference>
<dbReference type="InterPro" id="IPR000634">
    <property type="entry name" value="Ser/Thr_deHydtase_PyrdxlP-BS"/>
</dbReference>